<evidence type="ECO:0000313" key="2">
    <source>
        <dbReference type="EMBL" id="TCK72034.1"/>
    </source>
</evidence>
<evidence type="ECO:0000313" key="3">
    <source>
        <dbReference type="Proteomes" id="UP000295210"/>
    </source>
</evidence>
<dbReference type="RefSeq" id="WP_131997493.1">
    <property type="nucleotide sequence ID" value="NZ_SMGK01000004.1"/>
</dbReference>
<feature type="region of interest" description="Disordered" evidence="1">
    <location>
        <begin position="1243"/>
        <end position="1262"/>
    </location>
</feature>
<proteinExistence type="predicted"/>
<keyword evidence="3" id="KW-1185">Reference proteome</keyword>
<reference evidence="2 3" key="1">
    <citation type="submission" date="2019-03" db="EMBL/GenBank/DDBJ databases">
        <title>Genomic Encyclopedia of Type Strains, Phase IV (KMG-IV): sequencing the most valuable type-strain genomes for metagenomic binning, comparative biology and taxonomic classification.</title>
        <authorList>
            <person name="Goeker M."/>
        </authorList>
    </citation>
    <scope>NUCLEOTIDE SEQUENCE [LARGE SCALE GENOMIC DNA]</scope>
    <source>
        <strain evidence="2 3">DSM 103428</strain>
    </source>
</reference>
<dbReference type="Proteomes" id="UP000295210">
    <property type="component" value="Unassembled WGS sequence"/>
</dbReference>
<protein>
    <submittedName>
        <fullName evidence="2">Uncharacterized protein</fullName>
    </submittedName>
</protein>
<dbReference type="OrthoDB" id="9796370at2"/>
<name>A0A4R1L2A1_9BACT</name>
<dbReference type="EMBL" id="SMGK01000004">
    <property type="protein sequence ID" value="TCK72034.1"/>
    <property type="molecule type" value="Genomic_DNA"/>
</dbReference>
<sequence length="1262" mass="139992">MRWISAKQLETWAGERIDARTVLSRLIGQLIRGSAAEISVFRFPSGDSAQLQGWDGRLIASPHKQFKTYVPDGSSVWEWGVEKSPATKAKKDYGKRAADPGEGIVPSETTFVFVTPRTWKGAATWAAGNKKNGPWKDVRALDAVDLEEWLSLCPAVAASFARENGFAPSDHAQSIDEFWDIYSGRFSPPLKEKVLLAGRSQQKQELEQALAAGSEIQRCKGDSLDEVLAFVSAVIRSVEDGPREFLRARTLIVETEEAARQLRNSDGLVLAVRGSATGAAGMLANEGHRVIVPIGRDTIKPSSAIILPRPSAYEMSEGLQEMGFSEDEALRRAYECGRSVSILARRIPSATAERPAWSNDQRLIPAFLAGAWDQSKDADKSIIVALAGANSYEDVESGLREFLSLADAPLELVGSVWAVRAPVDLFVHVSHLLQQDRLTTLGHAVSEVLSELDPALELPPRERMYASLNGKVLKHSEWLRDGLATTLLILSAMGKENGVQTPASSPELFVSGLVEALPGLRDDYRVIASLSRQLPMLMEAAPDPLLSALEQLLEGGGAKLKPVFQDSRESSSFWSSSPHTGLLWALERIGQDPKYLQRTTDILAGLVAIDPGGSLSNRPLASLHSLFLTWKPATNASLEMRLAVLENLVSARPDIAWQLIPGLLPRHGQIQFNSESPRFRDAGASEREKLTYPVLFKTISAILTMAIQLAGLDEKRWSALLRKVHELPTADRDRLIAAFGHAVDQMSAEQLPALWKELAQITRHHRAYPSAKWVMEDNQIVELEQIAARIAPEKPGIQDEHLFTERFPDIPRLDSTRLLEQVEELRRNAIERIVASSGIPGIIDFAIRVEAPSIVGGVFGSIAKSPSEAVSAILMSEALPERPIRFSSGVSSAAFIRFGDSWLSEIQREIDTGRIPVELLPSLSEWWPIVPLVWNWVAQFGAVAEKGFWQAKSPWGLKSTGEELSYVVSQYLRFERPEFVIEALSDSASDISSSQLIEALIAFEQQIGVRPELLRGGISFHLQQVFQVLQVREDLSLEKVAALEYRYLPLLRQMWMNVNPESALDRYLAQSPAFFVQVVADVFRPTSKRKEPKAAPTPEEQSRAQIGITLLESFSRVPGQSENDIDGSTLNRWVQEAQVIAKEQDRSEIAEQYIGKVLTHAVADPEDHVWPHRAIREGLEKWKAGQIEMGIYIGLMNSRGVTTRGPFDGGKQERELANQIRENARKLDRWPRTKAVLIAQAESLEREAQREDTEAEQLRLRE</sequence>
<accession>A0A4R1L2A1</accession>
<comment type="caution">
    <text evidence="2">The sequence shown here is derived from an EMBL/GenBank/DDBJ whole genome shotgun (WGS) entry which is preliminary data.</text>
</comment>
<dbReference type="AlphaFoldDB" id="A0A4R1L2A1"/>
<evidence type="ECO:0000256" key="1">
    <source>
        <dbReference type="SAM" id="MobiDB-lite"/>
    </source>
</evidence>
<gene>
    <name evidence="2" type="ORF">C7378_2666</name>
</gene>
<organism evidence="2 3">
    <name type="scientific">Acidipila rosea</name>
    <dbReference type="NCBI Taxonomy" id="768535"/>
    <lineage>
        <taxon>Bacteria</taxon>
        <taxon>Pseudomonadati</taxon>
        <taxon>Acidobacteriota</taxon>
        <taxon>Terriglobia</taxon>
        <taxon>Terriglobales</taxon>
        <taxon>Acidobacteriaceae</taxon>
        <taxon>Acidipila</taxon>
    </lineage>
</organism>